<dbReference type="InterPro" id="IPR053159">
    <property type="entry name" value="Hybrid_Histidine_Kinase"/>
</dbReference>
<dbReference type="InterPro" id="IPR011990">
    <property type="entry name" value="TPR-like_helical_dom_sf"/>
</dbReference>
<evidence type="ECO:0000313" key="1">
    <source>
        <dbReference type="EMBL" id="KAL3787586.1"/>
    </source>
</evidence>
<accession>A0ABD3PIP1</accession>
<proteinExistence type="predicted"/>
<dbReference type="AlphaFoldDB" id="A0ABD3PIP1"/>
<reference evidence="1 2" key="1">
    <citation type="journal article" date="2020" name="G3 (Bethesda)">
        <title>Improved Reference Genome for Cyclotella cryptica CCMP332, a Model for Cell Wall Morphogenesis, Salinity Adaptation, and Lipid Production in Diatoms (Bacillariophyta).</title>
        <authorList>
            <person name="Roberts W.R."/>
            <person name="Downey K.M."/>
            <person name="Ruck E.C."/>
            <person name="Traller J.C."/>
            <person name="Alverson A.J."/>
        </authorList>
    </citation>
    <scope>NUCLEOTIDE SEQUENCE [LARGE SCALE GENOMIC DNA]</scope>
    <source>
        <strain evidence="1 2">CCMP332</strain>
    </source>
</reference>
<organism evidence="1 2">
    <name type="scientific">Cyclotella cryptica</name>
    <dbReference type="NCBI Taxonomy" id="29204"/>
    <lineage>
        <taxon>Eukaryota</taxon>
        <taxon>Sar</taxon>
        <taxon>Stramenopiles</taxon>
        <taxon>Ochrophyta</taxon>
        <taxon>Bacillariophyta</taxon>
        <taxon>Coscinodiscophyceae</taxon>
        <taxon>Thalassiosirophycidae</taxon>
        <taxon>Stephanodiscales</taxon>
        <taxon>Stephanodiscaceae</taxon>
        <taxon>Cyclotella</taxon>
    </lineage>
</organism>
<protein>
    <submittedName>
        <fullName evidence="1">Uncharacterized protein</fullName>
    </submittedName>
</protein>
<sequence length="471" mass="53242">MFILSDAVAMGRSILSQLDHGLPNSITVEDIMLNTKQTQNILSNISDSSLGNYENMTDKRHIMAMKCLAKLELLIYLVNPDLQPLITLKMVNISIDHGMCSTSPIGFAYFGGMLVKLGEMSDGYRFSKLAKVLLEKGGRKEIAGDVIWTTSEVLSYYEPFQTVNKYRVHGQITALAAGDVQSACALKMSYCTTLLWAGFNLKTVQEALSDAGCYMRAQNNLSLYSLMQLVQQSVLVLLGEADKFEVAHSQLTNPIEIVVFCICKIYLSLVLNAYDDVRQCAENFLKFRGSYWFANSSRAVMEFFMGLAAFRIYRETGEAQWLERGKQSKSMLQLWAEKGSMWNFQHKHILLEAEDLYSTCDFVNARLAYRKAITVARMHKYIHDEALACELAGYFYLRLDMATESLQHFTFAHEKYVEWGAVSKVDQINVFMQETFSSVNIASLGSNMSTSVTAHEQNCNNSQDSRKRRVP</sequence>
<dbReference type="PANTHER" id="PTHR43642">
    <property type="entry name" value="HYBRID SIGNAL TRANSDUCTION HISTIDINE KINASE G"/>
    <property type="match status" value="1"/>
</dbReference>
<keyword evidence="2" id="KW-1185">Reference proteome</keyword>
<name>A0ABD3PIP1_9STRA</name>
<dbReference type="EMBL" id="JABMIG020000172">
    <property type="protein sequence ID" value="KAL3787586.1"/>
    <property type="molecule type" value="Genomic_DNA"/>
</dbReference>
<evidence type="ECO:0000313" key="2">
    <source>
        <dbReference type="Proteomes" id="UP001516023"/>
    </source>
</evidence>
<dbReference type="Proteomes" id="UP001516023">
    <property type="component" value="Unassembled WGS sequence"/>
</dbReference>
<gene>
    <name evidence="1" type="ORF">HJC23_000074</name>
</gene>
<dbReference type="SUPFAM" id="SSF48452">
    <property type="entry name" value="TPR-like"/>
    <property type="match status" value="1"/>
</dbReference>
<comment type="caution">
    <text evidence="1">The sequence shown here is derived from an EMBL/GenBank/DDBJ whole genome shotgun (WGS) entry which is preliminary data.</text>
</comment>
<dbReference type="PANTHER" id="PTHR43642:SF1">
    <property type="entry name" value="HYBRID SIGNAL TRANSDUCTION HISTIDINE KINASE G"/>
    <property type="match status" value="1"/>
</dbReference>